<organism evidence="2 3">
    <name type="scientific">Microcystis aeruginosa PCC 9701</name>
    <dbReference type="NCBI Taxonomy" id="721123"/>
    <lineage>
        <taxon>Bacteria</taxon>
        <taxon>Bacillati</taxon>
        <taxon>Cyanobacteriota</taxon>
        <taxon>Cyanophyceae</taxon>
        <taxon>Oscillatoriophycideae</taxon>
        <taxon>Chroococcales</taxon>
        <taxon>Microcystaceae</taxon>
        <taxon>Microcystis</taxon>
    </lineage>
</organism>
<accession>I4IU46</accession>
<dbReference type="SUPFAM" id="SSF53098">
    <property type="entry name" value="Ribonuclease H-like"/>
    <property type="match status" value="1"/>
</dbReference>
<reference evidence="2 3" key="1">
    <citation type="submission" date="2012-04" db="EMBL/GenBank/DDBJ databases">
        <authorList>
            <person name="Genoscope - CEA"/>
        </authorList>
    </citation>
    <scope>NUCLEOTIDE SEQUENCE [LARGE SCALE GENOMIC DNA]</scope>
    <source>
        <strain evidence="2 3">9701</strain>
    </source>
</reference>
<sequence>MELLESLRQLPRAVHVVTRLRLDAALYEPPPERKPGQMGRPRKVGKRLPTLKALLDDPATVWQSLTVEGWYGGCSGQLQFASAKCVWYHTGLPAVPIRWVLVRDPKDQFEPQAFLCTDQDATPRQILLWFRQRWQVEVTFEEVRAHLGVETQRQWSNLAISRTTPALFALFSIIVLLAERLQASSMDCSLPHSAWYHKEFPTFIDALAWVRRHFWTARLFRLSGANTDMVKIPRALLDTWEALLCYAA</sequence>
<dbReference type="Proteomes" id="UP000004047">
    <property type="component" value="Unassembled WGS sequence"/>
</dbReference>
<dbReference type="Pfam" id="PF13546">
    <property type="entry name" value="DDE_5"/>
    <property type="match status" value="1"/>
</dbReference>
<feature type="domain" description="Transposase IS701-like DDE" evidence="1">
    <location>
        <begin position="7"/>
        <end position="61"/>
    </location>
</feature>
<dbReference type="EMBL" id="CAIQ01000283">
    <property type="protein sequence ID" value="CCI37820.1"/>
    <property type="molecule type" value="Genomic_DNA"/>
</dbReference>
<gene>
    <name evidence="2" type="ORF">MICAK_3530002</name>
</gene>
<evidence type="ECO:0000259" key="1">
    <source>
        <dbReference type="Pfam" id="PF13546"/>
    </source>
</evidence>
<dbReference type="HOGENOM" id="CLU_097892_0_0_3"/>
<dbReference type="InterPro" id="IPR038721">
    <property type="entry name" value="IS701-like_DDE_dom"/>
</dbReference>
<protein>
    <recommendedName>
        <fullName evidence="1">Transposase IS701-like DDE domain-containing protein</fullName>
    </recommendedName>
</protein>
<dbReference type="InterPro" id="IPR012337">
    <property type="entry name" value="RNaseH-like_sf"/>
</dbReference>
<comment type="caution">
    <text evidence="2">The sequence shown here is derived from an EMBL/GenBank/DDBJ whole genome shotgun (WGS) entry which is preliminary data.</text>
</comment>
<evidence type="ECO:0000313" key="2">
    <source>
        <dbReference type="EMBL" id="CCI37820.1"/>
    </source>
</evidence>
<evidence type="ECO:0000313" key="3">
    <source>
        <dbReference type="Proteomes" id="UP000004047"/>
    </source>
</evidence>
<dbReference type="AlphaFoldDB" id="I4IU46"/>
<proteinExistence type="predicted"/>
<name>I4IU46_MICAE</name>